<keyword evidence="2" id="KW-1185">Reference proteome</keyword>
<reference evidence="1" key="1">
    <citation type="submission" date="2023-10" db="EMBL/GenBank/DDBJ databases">
        <authorList>
            <person name="Chen Y."/>
            <person name="Shah S."/>
            <person name="Dougan E. K."/>
            <person name="Thang M."/>
            <person name="Chan C."/>
        </authorList>
    </citation>
    <scope>NUCLEOTIDE SEQUENCE [LARGE SCALE GENOMIC DNA]</scope>
</reference>
<evidence type="ECO:0000313" key="2">
    <source>
        <dbReference type="Proteomes" id="UP001189429"/>
    </source>
</evidence>
<feature type="non-terminal residue" evidence="1">
    <location>
        <position position="1"/>
    </location>
</feature>
<dbReference type="Proteomes" id="UP001189429">
    <property type="component" value="Unassembled WGS sequence"/>
</dbReference>
<organism evidence="1 2">
    <name type="scientific">Prorocentrum cordatum</name>
    <dbReference type="NCBI Taxonomy" id="2364126"/>
    <lineage>
        <taxon>Eukaryota</taxon>
        <taxon>Sar</taxon>
        <taxon>Alveolata</taxon>
        <taxon>Dinophyceae</taxon>
        <taxon>Prorocentrales</taxon>
        <taxon>Prorocentraceae</taxon>
        <taxon>Prorocentrum</taxon>
    </lineage>
</organism>
<gene>
    <name evidence="1" type="ORF">PCOR1329_LOCUS1663</name>
</gene>
<proteinExistence type="predicted"/>
<protein>
    <submittedName>
        <fullName evidence="1">Uncharacterized protein</fullName>
    </submittedName>
</protein>
<dbReference type="EMBL" id="CAUYUJ010000408">
    <property type="protein sequence ID" value="CAK0790370.1"/>
    <property type="molecule type" value="Genomic_DNA"/>
</dbReference>
<name>A0ABN9PJE4_9DINO</name>
<accession>A0ABN9PJE4</accession>
<evidence type="ECO:0000313" key="1">
    <source>
        <dbReference type="EMBL" id="CAK0790370.1"/>
    </source>
</evidence>
<comment type="caution">
    <text evidence="1">The sequence shown here is derived from an EMBL/GenBank/DDBJ whole genome shotgun (WGS) entry which is preliminary data.</text>
</comment>
<sequence length="219" mass="23436">AGDPRMGDAGVVGRFSAVHAQAARLAAVPRGSTAGPARAGLMSSWRVADTARQMDEHCGAGPDIGSASARASNSAAGMRQLGASSRLSARSAVEARGFAAPVGGAVAWGRKLRGRALELAEGLDGRGLISGASLELAARLVEQIERAMRARPKAPCFEGLLRMMERVQGERGRAQTREFTARAPWQAVVKVRVIEQNWLRREELEAKRKDRDKNRKGDE</sequence>
<feature type="non-terminal residue" evidence="1">
    <location>
        <position position="219"/>
    </location>
</feature>